<dbReference type="Proteomes" id="UP000054007">
    <property type="component" value="Unassembled WGS sequence"/>
</dbReference>
<dbReference type="Pfam" id="PF00012">
    <property type="entry name" value="HSP70"/>
    <property type="match status" value="2"/>
</dbReference>
<dbReference type="GO" id="GO:0005829">
    <property type="term" value="C:cytosol"/>
    <property type="evidence" value="ECO:0007669"/>
    <property type="project" value="TreeGrafter"/>
</dbReference>
<dbReference type="GO" id="GO:0140662">
    <property type="term" value="F:ATP-dependent protein folding chaperone"/>
    <property type="evidence" value="ECO:0007669"/>
    <property type="project" value="InterPro"/>
</dbReference>
<proteinExistence type="predicted"/>
<dbReference type="PANTHER" id="PTHR45639">
    <property type="entry name" value="HSC70CB, ISOFORM G-RELATED"/>
    <property type="match status" value="1"/>
</dbReference>
<evidence type="ECO:0000313" key="4">
    <source>
        <dbReference type="EMBL" id="KIY72596.1"/>
    </source>
</evidence>
<sequence>MAAPNGTAEPTTESHNLPPVVGINFGNSYASIAEGLAESIANEDGERQIACALSFHGEQMYIGSPAKQQLVKNSENTIIGFRNLIGKKFSEITSEDITPNSAPVIQHPDEPDVAAYKVEVLTTPAALPTKKTQTPAASAAATPAPEPVPTDRILSVSEVTTIFIGSLLQSASDFLGKKIQGAVITVPPHFTPAQVEALEKAATDAGVKVYQTLEEAAATLITTSSALWAATLRADRTQLYVDLGSSSLSLSVVENREGLGHVVASSSTTSIGANQIDDKLVTFFAADFTKKNKVPLKVCPATEVQDKRAEAKLRLAIEHTKRTLSASPGAATCSVESLKDGYDFTGSVNRMRFDMLAKPVYSAVSAAVSDLLKSAGVDAHQIDEIVYVGGTSCLPGLDEEIGLSVGFPEDVATPFSMGTVVGGGIGDPTTILARGSAVQAALLHTLEEDDLRAAFSTSVEAPALGATVALYVPGAEAGIVALLKDTPLPARRVQVFEVEVTESSKAFGFELWEIEQTVRVEKVKPPKVVYSDDEGGADEDDEEEEEIEEKHKETKKVTLLGAATADAKLAIQTKGKGPDAGKWFTTVEATVVVTEAGALSFDVKEIGEGGAVLSIEIS</sequence>
<evidence type="ECO:0000313" key="5">
    <source>
        <dbReference type="Proteomes" id="UP000054007"/>
    </source>
</evidence>
<accession>A0A0D7BSL4</accession>
<dbReference type="STRING" id="1314674.A0A0D7BSL4"/>
<dbReference type="Gene3D" id="3.30.30.30">
    <property type="match status" value="1"/>
</dbReference>
<dbReference type="AlphaFoldDB" id="A0A0D7BSL4"/>
<dbReference type="InterPro" id="IPR013126">
    <property type="entry name" value="Hsp_70_fam"/>
</dbReference>
<dbReference type="SUPFAM" id="SSF53067">
    <property type="entry name" value="Actin-like ATPase domain"/>
    <property type="match status" value="2"/>
</dbReference>
<evidence type="ECO:0000256" key="3">
    <source>
        <dbReference type="SAM" id="MobiDB-lite"/>
    </source>
</evidence>
<dbReference type="PANTHER" id="PTHR45639:SF32">
    <property type="entry name" value="HEAT SHOCK PROTEIN PDR13"/>
    <property type="match status" value="1"/>
</dbReference>
<dbReference type="FunFam" id="3.90.640.10:FF:000021">
    <property type="entry name" value="Heat shock protein 14"/>
    <property type="match status" value="1"/>
</dbReference>
<dbReference type="OrthoDB" id="29851at2759"/>
<dbReference type="PRINTS" id="PR00301">
    <property type="entry name" value="HEATSHOCK70"/>
</dbReference>
<protein>
    <submittedName>
        <fullName evidence="4">Actin-like ATPase domain-containing protein</fullName>
    </submittedName>
</protein>
<organism evidence="4 5">
    <name type="scientific">Cylindrobasidium torrendii FP15055 ss-10</name>
    <dbReference type="NCBI Taxonomy" id="1314674"/>
    <lineage>
        <taxon>Eukaryota</taxon>
        <taxon>Fungi</taxon>
        <taxon>Dikarya</taxon>
        <taxon>Basidiomycota</taxon>
        <taxon>Agaricomycotina</taxon>
        <taxon>Agaricomycetes</taxon>
        <taxon>Agaricomycetidae</taxon>
        <taxon>Agaricales</taxon>
        <taxon>Marasmiineae</taxon>
        <taxon>Physalacriaceae</taxon>
        <taxon>Cylindrobasidium</taxon>
    </lineage>
</organism>
<name>A0A0D7BSL4_9AGAR</name>
<gene>
    <name evidence="4" type="ORF">CYLTODRAFT_343846</name>
</gene>
<dbReference type="Gene3D" id="3.30.420.40">
    <property type="match status" value="2"/>
</dbReference>
<dbReference type="Gene3D" id="3.90.640.10">
    <property type="entry name" value="Actin, Chain A, domain 4"/>
    <property type="match status" value="1"/>
</dbReference>
<dbReference type="InterPro" id="IPR043129">
    <property type="entry name" value="ATPase_NBD"/>
</dbReference>
<dbReference type="GO" id="GO:0005634">
    <property type="term" value="C:nucleus"/>
    <property type="evidence" value="ECO:0007669"/>
    <property type="project" value="TreeGrafter"/>
</dbReference>
<evidence type="ECO:0000256" key="1">
    <source>
        <dbReference type="ARBA" id="ARBA00022741"/>
    </source>
</evidence>
<feature type="compositionally biased region" description="Low complexity" evidence="3">
    <location>
        <begin position="128"/>
        <end position="143"/>
    </location>
</feature>
<evidence type="ECO:0000256" key="2">
    <source>
        <dbReference type="ARBA" id="ARBA00022840"/>
    </source>
</evidence>
<keyword evidence="1" id="KW-0547">Nucleotide-binding</keyword>
<dbReference type="EMBL" id="KN880442">
    <property type="protein sequence ID" value="KIY72596.1"/>
    <property type="molecule type" value="Genomic_DNA"/>
</dbReference>
<dbReference type="GO" id="GO:0005524">
    <property type="term" value="F:ATP binding"/>
    <property type="evidence" value="ECO:0007669"/>
    <property type="project" value="UniProtKB-KW"/>
</dbReference>
<feature type="region of interest" description="Disordered" evidence="3">
    <location>
        <begin position="128"/>
        <end position="149"/>
    </location>
</feature>
<reference evidence="4 5" key="1">
    <citation type="journal article" date="2015" name="Fungal Genet. Biol.">
        <title>Evolution of novel wood decay mechanisms in Agaricales revealed by the genome sequences of Fistulina hepatica and Cylindrobasidium torrendii.</title>
        <authorList>
            <person name="Floudas D."/>
            <person name="Held B.W."/>
            <person name="Riley R."/>
            <person name="Nagy L.G."/>
            <person name="Koehler G."/>
            <person name="Ransdell A.S."/>
            <person name="Younus H."/>
            <person name="Chow J."/>
            <person name="Chiniquy J."/>
            <person name="Lipzen A."/>
            <person name="Tritt A."/>
            <person name="Sun H."/>
            <person name="Haridas S."/>
            <person name="LaButti K."/>
            <person name="Ohm R.A."/>
            <person name="Kues U."/>
            <person name="Blanchette R.A."/>
            <person name="Grigoriev I.V."/>
            <person name="Minto R.E."/>
            <person name="Hibbett D.S."/>
        </authorList>
    </citation>
    <scope>NUCLEOTIDE SEQUENCE [LARGE SCALE GENOMIC DNA]</scope>
    <source>
        <strain evidence="4 5">FP15055 ss-10</strain>
    </source>
</reference>
<keyword evidence="5" id="KW-1185">Reference proteome</keyword>
<keyword evidence="2" id="KW-0067">ATP-binding</keyword>